<comment type="caution">
    <text evidence="3">The sequence shown here is derived from an EMBL/GenBank/DDBJ whole genome shotgun (WGS) entry which is preliminary data.</text>
</comment>
<protein>
    <submittedName>
        <fullName evidence="3">Uncharacterized protein</fullName>
    </submittedName>
</protein>
<evidence type="ECO:0000313" key="4">
    <source>
        <dbReference type="Proteomes" id="UP000448943"/>
    </source>
</evidence>
<feature type="region of interest" description="Disordered" evidence="2">
    <location>
        <begin position="1"/>
        <end position="32"/>
    </location>
</feature>
<name>A0A6N9Q8S7_9BACL</name>
<dbReference type="RefSeq" id="WP_160648061.1">
    <property type="nucleotide sequence ID" value="NZ_SIJB01000069.1"/>
</dbReference>
<evidence type="ECO:0000313" key="3">
    <source>
        <dbReference type="EMBL" id="NBI31239.1"/>
    </source>
</evidence>
<dbReference type="AlphaFoldDB" id="A0A6N9Q8S7"/>
<keyword evidence="4" id="KW-1185">Reference proteome</keyword>
<accession>A0A6N9Q8S7</accession>
<reference evidence="3 4" key="1">
    <citation type="submission" date="2019-01" db="EMBL/GenBank/DDBJ databases">
        <title>Chengkuizengella sp. nov., isolated from deep-sea sediment of East Pacific Ocean.</title>
        <authorList>
            <person name="Yang J."/>
            <person name="Lai Q."/>
            <person name="Shao Z."/>
        </authorList>
    </citation>
    <scope>NUCLEOTIDE SEQUENCE [LARGE SCALE GENOMIC DNA]</scope>
    <source>
        <strain evidence="3 4">YPA3-1-1</strain>
    </source>
</reference>
<dbReference type="Proteomes" id="UP000448943">
    <property type="component" value="Unassembled WGS sequence"/>
</dbReference>
<keyword evidence="1" id="KW-0175">Coiled coil</keyword>
<dbReference type="EMBL" id="SIJB01000069">
    <property type="protein sequence ID" value="NBI31239.1"/>
    <property type="molecule type" value="Genomic_DNA"/>
</dbReference>
<proteinExistence type="predicted"/>
<evidence type="ECO:0000256" key="2">
    <source>
        <dbReference type="SAM" id="MobiDB-lite"/>
    </source>
</evidence>
<feature type="coiled-coil region" evidence="1">
    <location>
        <begin position="51"/>
        <end position="78"/>
    </location>
</feature>
<sequence>MSEALLKHYRDKNGISEEQEQKQLEELESKSVTKQDLNSLGEVVAFFMLTIDDLGSMNAALMQEIEELKERLEVVEGA</sequence>
<evidence type="ECO:0000256" key="1">
    <source>
        <dbReference type="SAM" id="Coils"/>
    </source>
</evidence>
<gene>
    <name evidence="3" type="ORF">ERL59_20130</name>
</gene>
<organism evidence="3 4">
    <name type="scientific">Chengkuizengella marina</name>
    <dbReference type="NCBI Taxonomy" id="2507566"/>
    <lineage>
        <taxon>Bacteria</taxon>
        <taxon>Bacillati</taxon>
        <taxon>Bacillota</taxon>
        <taxon>Bacilli</taxon>
        <taxon>Bacillales</taxon>
        <taxon>Paenibacillaceae</taxon>
        <taxon>Chengkuizengella</taxon>
    </lineage>
</organism>